<evidence type="ECO:0000313" key="3">
    <source>
        <dbReference type="Proteomes" id="UP000823749"/>
    </source>
</evidence>
<feature type="compositionally biased region" description="Pro residues" evidence="1">
    <location>
        <begin position="411"/>
        <end position="424"/>
    </location>
</feature>
<feature type="compositionally biased region" description="Pro residues" evidence="1">
    <location>
        <begin position="223"/>
        <end position="300"/>
    </location>
</feature>
<accession>A0AAV6K5Y4</accession>
<organism evidence="2 3">
    <name type="scientific">Rhododendron griersonianum</name>
    <dbReference type="NCBI Taxonomy" id="479676"/>
    <lineage>
        <taxon>Eukaryota</taxon>
        <taxon>Viridiplantae</taxon>
        <taxon>Streptophyta</taxon>
        <taxon>Embryophyta</taxon>
        <taxon>Tracheophyta</taxon>
        <taxon>Spermatophyta</taxon>
        <taxon>Magnoliopsida</taxon>
        <taxon>eudicotyledons</taxon>
        <taxon>Gunneridae</taxon>
        <taxon>Pentapetalae</taxon>
        <taxon>asterids</taxon>
        <taxon>Ericales</taxon>
        <taxon>Ericaceae</taxon>
        <taxon>Ericoideae</taxon>
        <taxon>Rhodoreae</taxon>
        <taxon>Rhododendron</taxon>
    </lineage>
</organism>
<evidence type="ECO:0000256" key="1">
    <source>
        <dbReference type="SAM" id="MobiDB-lite"/>
    </source>
</evidence>
<feature type="compositionally biased region" description="Pro residues" evidence="1">
    <location>
        <begin position="313"/>
        <end position="341"/>
    </location>
</feature>
<reference evidence="2" key="1">
    <citation type="submission" date="2020-08" db="EMBL/GenBank/DDBJ databases">
        <title>Plant Genome Project.</title>
        <authorList>
            <person name="Zhang R.-G."/>
        </authorList>
    </citation>
    <scope>NUCLEOTIDE SEQUENCE</scope>
    <source>
        <strain evidence="2">WSP0</strain>
        <tissue evidence="2">Leaf</tissue>
    </source>
</reference>
<dbReference type="PANTHER" id="PTHR47273:SF4">
    <property type="entry name" value="EXPRESSED PROTEIN"/>
    <property type="match status" value="1"/>
</dbReference>
<dbReference type="PANTHER" id="PTHR47273">
    <property type="entry name" value="EXPRESSED PROTEIN"/>
    <property type="match status" value="1"/>
</dbReference>
<dbReference type="AlphaFoldDB" id="A0AAV6K5Y4"/>
<proteinExistence type="predicted"/>
<evidence type="ECO:0000313" key="2">
    <source>
        <dbReference type="EMBL" id="KAG5547774.1"/>
    </source>
</evidence>
<sequence length="448" mass="48130">MDERLLWKISFSLHFWATEAIFGFWPVTLIHLADGLSSSPTATVKACAADSAPIFRVSMLVLPACRVAVFGFWVFLVLAANCCCGENGTVEVVGGLHVTIECKSENGKLKTRGGGELDQEGKFRVNLPSYDEIAEDGGEKLNEDCFAQLHSASGAPCAIQNHQKDSKVVLKSEANGKQVFGLNGNLKISPITCTSAFLWPYFKYPPLLKFPFCSPPPLPPQLLPPSRPVHTNPPPPQPEASPPPPPSPVYNYPPPPAVPVYNNPPPTEPKGSPRPQPPPVPQPQPLPPPPIYNPPPPSPAPVYNNPPSAQPKASPPPVPVHNKPAPTPSPVYIEPIPPATPSPGYGQILPPPSPVYKKPIPPPAVPVYTKPLPPPPTQKPKFTKPLLPPKPVIEKPLPPLASPHKSFPHIPKAPPIPQLPPIPTNPRRFFNKPTVGLKSPLPPSPSHA</sequence>
<feature type="compositionally biased region" description="Pro residues" evidence="1">
    <location>
        <begin position="386"/>
        <end position="401"/>
    </location>
</feature>
<feature type="region of interest" description="Disordered" evidence="1">
    <location>
        <begin position="223"/>
        <end position="354"/>
    </location>
</feature>
<gene>
    <name evidence="2" type="ORF">RHGRI_013459</name>
</gene>
<dbReference type="EMBL" id="JACTNZ010000005">
    <property type="protein sequence ID" value="KAG5547774.1"/>
    <property type="molecule type" value="Genomic_DNA"/>
</dbReference>
<feature type="compositionally biased region" description="Pro residues" evidence="1">
    <location>
        <begin position="367"/>
        <end position="378"/>
    </location>
</feature>
<keyword evidence="3" id="KW-1185">Reference proteome</keyword>
<protein>
    <submittedName>
        <fullName evidence="2">Uncharacterized protein</fullName>
    </submittedName>
</protein>
<feature type="region of interest" description="Disordered" evidence="1">
    <location>
        <begin position="367"/>
        <end position="448"/>
    </location>
</feature>
<feature type="compositionally biased region" description="Low complexity" evidence="1">
    <location>
        <begin position="301"/>
        <end position="312"/>
    </location>
</feature>
<dbReference type="Pfam" id="PF01190">
    <property type="entry name" value="Pollen_Ole_e_1"/>
    <property type="match status" value="1"/>
</dbReference>
<name>A0AAV6K5Y4_9ERIC</name>
<comment type="caution">
    <text evidence="2">The sequence shown here is derived from an EMBL/GenBank/DDBJ whole genome shotgun (WGS) entry which is preliminary data.</text>
</comment>
<dbReference type="Proteomes" id="UP000823749">
    <property type="component" value="Chromosome 5"/>
</dbReference>